<dbReference type="EMBL" id="JBHSBB010000021">
    <property type="protein sequence ID" value="MFC4035132.1"/>
    <property type="molecule type" value="Genomic_DNA"/>
</dbReference>
<reference evidence="2" key="1">
    <citation type="journal article" date="2019" name="Int. J. Syst. Evol. Microbiol.">
        <title>The Global Catalogue of Microorganisms (GCM) 10K type strain sequencing project: providing services to taxonomists for standard genome sequencing and annotation.</title>
        <authorList>
            <consortium name="The Broad Institute Genomics Platform"/>
            <consortium name="The Broad Institute Genome Sequencing Center for Infectious Disease"/>
            <person name="Wu L."/>
            <person name="Ma J."/>
        </authorList>
    </citation>
    <scope>NUCLEOTIDE SEQUENCE [LARGE SCALE GENOMIC DNA]</scope>
    <source>
        <strain evidence="2">CGMCC 4.7237</strain>
    </source>
</reference>
<evidence type="ECO:0000313" key="2">
    <source>
        <dbReference type="Proteomes" id="UP001595765"/>
    </source>
</evidence>
<protein>
    <submittedName>
        <fullName evidence="1">Uncharacterized protein</fullName>
    </submittedName>
</protein>
<gene>
    <name evidence="1" type="ORF">ACFO3J_27205</name>
</gene>
<accession>A0ABV8HVT7</accession>
<comment type="caution">
    <text evidence="1">The sequence shown here is derived from an EMBL/GenBank/DDBJ whole genome shotgun (WGS) entry which is preliminary data.</text>
</comment>
<sequence>MPTPQPPARLTHRVQAGPGGAMTVEVGVITGDLTVSTTDLGTHAEITIQYTSADDWYHLQGSPAPCRRRA</sequence>
<proteinExistence type="predicted"/>
<name>A0ABV8HVT7_9ACTN</name>
<keyword evidence="2" id="KW-1185">Reference proteome</keyword>
<evidence type="ECO:0000313" key="1">
    <source>
        <dbReference type="EMBL" id="MFC4035132.1"/>
    </source>
</evidence>
<dbReference type="Proteomes" id="UP001595765">
    <property type="component" value="Unassembled WGS sequence"/>
</dbReference>
<dbReference type="RefSeq" id="WP_386434561.1">
    <property type="nucleotide sequence ID" value="NZ_JBHSBB010000021.1"/>
</dbReference>
<organism evidence="1 2">
    <name type="scientific">Streptomyces polygonati</name>
    <dbReference type="NCBI Taxonomy" id="1617087"/>
    <lineage>
        <taxon>Bacteria</taxon>
        <taxon>Bacillati</taxon>
        <taxon>Actinomycetota</taxon>
        <taxon>Actinomycetes</taxon>
        <taxon>Kitasatosporales</taxon>
        <taxon>Streptomycetaceae</taxon>
        <taxon>Streptomyces</taxon>
    </lineage>
</organism>